<comment type="similarity">
    <text evidence="1">Belongs to the peptidase S1C family.</text>
</comment>
<dbReference type="InterPro" id="IPR009003">
    <property type="entry name" value="Peptidase_S1_PA"/>
</dbReference>
<dbReference type="PRINTS" id="PR00834">
    <property type="entry name" value="PROTEASES2C"/>
</dbReference>
<dbReference type="InterPro" id="IPR051201">
    <property type="entry name" value="Chloro_Bact_Ser_Proteases"/>
</dbReference>
<keyword evidence="3" id="KW-0378">Hydrolase</keyword>
<dbReference type="PANTHER" id="PTHR43343">
    <property type="entry name" value="PEPTIDASE S12"/>
    <property type="match status" value="1"/>
</dbReference>
<evidence type="ECO:0000256" key="5">
    <source>
        <dbReference type="SAM" id="Phobius"/>
    </source>
</evidence>
<keyword evidence="5" id="KW-0812">Transmembrane</keyword>
<dbReference type="SUPFAM" id="SSF50494">
    <property type="entry name" value="Trypsin-like serine proteases"/>
    <property type="match status" value="1"/>
</dbReference>
<organism evidence="6 7">
    <name type="scientific">Syntrophaceticus schinkii</name>
    <dbReference type="NCBI Taxonomy" id="499207"/>
    <lineage>
        <taxon>Bacteria</taxon>
        <taxon>Bacillati</taxon>
        <taxon>Bacillota</taxon>
        <taxon>Clostridia</taxon>
        <taxon>Thermoanaerobacterales</taxon>
        <taxon>Thermoanaerobacterales Family III. Incertae Sedis</taxon>
        <taxon>Syntrophaceticus</taxon>
    </lineage>
</organism>
<evidence type="ECO:0000256" key="4">
    <source>
        <dbReference type="SAM" id="MobiDB-lite"/>
    </source>
</evidence>
<dbReference type="Pfam" id="PF13365">
    <property type="entry name" value="Trypsin_2"/>
    <property type="match status" value="1"/>
</dbReference>
<dbReference type="PANTHER" id="PTHR43343:SF3">
    <property type="entry name" value="PROTEASE DO-LIKE 8, CHLOROPLASTIC"/>
    <property type="match status" value="1"/>
</dbReference>
<dbReference type="GO" id="GO:0004252">
    <property type="term" value="F:serine-type endopeptidase activity"/>
    <property type="evidence" value="ECO:0007669"/>
    <property type="project" value="InterPro"/>
</dbReference>
<feature type="region of interest" description="Disordered" evidence="4">
    <location>
        <begin position="1"/>
        <end position="22"/>
    </location>
</feature>
<keyword evidence="2 6" id="KW-0645">Protease</keyword>
<sequence>MNEKNQPENEWKLDNPLDEEWDTEEWDTLDDNQAGDGKRSHPLFKVAAILIIMAFVALSYAWLPSIWTTNFDFLKQDKALSDDDIVRRCKPAVVIIQTTRTGEAAAIQGTGFNLEPGGMIVTNRHVVEGASTVEVTFSDDKRLFSQDIDMLDGYDLAIVWLKGKGLPSLPVSDRMAKIGQSVTIIGNPRGFQGVSCRGEVKEYYKTDSGMLVFTIGVAVAPGSSGSPVLDEQGRLVGIVYAAGKIAIDGEEQDRAIAIPSIALLNLSKDKPGN</sequence>
<protein>
    <submittedName>
        <fullName evidence="6">Trypsin-like serine protease</fullName>
    </submittedName>
</protein>
<reference evidence="7" key="1">
    <citation type="submission" date="2015-01" db="EMBL/GenBank/DDBJ databases">
        <authorList>
            <person name="Manzoor Shahid"/>
            <person name="Zubair Saima"/>
        </authorList>
    </citation>
    <scope>NUCLEOTIDE SEQUENCE [LARGE SCALE GENOMIC DNA]</scope>
    <source>
        <strain evidence="7">Sp3</strain>
    </source>
</reference>
<dbReference type="InterPro" id="IPR043504">
    <property type="entry name" value="Peptidase_S1_PA_chymotrypsin"/>
</dbReference>
<feature type="transmembrane region" description="Helical" evidence="5">
    <location>
        <begin position="43"/>
        <end position="63"/>
    </location>
</feature>
<dbReference type="Gene3D" id="2.40.10.10">
    <property type="entry name" value="Trypsin-like serine proteases"/>
    <property type="match status" value="2"/>
</dbReference>
<dbReference type="InterPro" id="IPR001940">
    <property type="entry name" value="Peptidase_S1C"/>
</dbReference>
<evidence type="ECO:0000256" key="1">
    <source>
        <dbReference type="ARBA" id="ARBA00010541"/>
    </source>
</evidence>
<keyword evidence="5" id="KW-1133">Transmembrane helix</keyword>
<keyword evidence="7" id="KW-1185">Reference proteome</keyword>
<accession>A0A0B7MPX7</accession>
<proteinExistence type="inferred from homology"/>
<dbReference type="GO" id="GO:0006508">
    <property type="term" value="P:proteolysis"/>
    <property type="evidence" value="ECO:0007669"/>
    <property type="project" value="UniProtKB-KW"/>
</dbReference>
<dbReference type="AlphaFoldDB" id="A0A0B7MPX7"/>
<keyword evidence="5" id="KW-0472">Membrane</keyword>
<dbReference type="Proteomes" id="UP000046155">
    <property type="component" value="Unassembled WGS sequence"/>
</dbReference>
<evidence type="ECO:0000313" key="6">
    <source>
        <dbReference type="EMBL" id="CEO90096.1"/>
    </source>
</evidence>
<gene>
    <name evidence="6" type="ORF">SSCH_720008</name>
</gene>
<evidence type="ECO:0000256" key="3">
    <source>
        <dbReference type="ARBA" id="ARBA00022801"/>
    </source>
</evidence>
<evidence type="ECO:0000313" key="7">
    <source>
        <dbReference type="Proteomes" id="UP000046155"/>
    </source>
</evidence>
<dbReference type="EMBL" id="CDRZ01000272">
    <property type="protein sequence ID" value="CEO90096.1"/>
    <property type="molecule type" value="Genomic_DNA"/>
</dbReference>
<evidence type="ECO:0000256" key="2">
    <source>
        <dbReference type="ARBA" id="ARBA00022670"/>
    </source>
</evidence>
<name>A0A0B7MPX7_9FIRM</name>
<feature type="compositionally biased region" description="Basic and acidic residues" evidence="4">
    <location>
        <begin position="1"/>
        <end position="15"/>
    </location>
</feature>